<dbReference type="EMBL" id="NJHN03000012">
    <property type="protein sequence ID" value="KAH9426009.1"/>
    <property type="molecule type" value="Genomic_DNA"/>
</dbReference>
<feature type="transmembrane region" description="Helical" evidence="7">
    <location>
        <begin position="75"/>
        <end position="94"/>
    </location>
</feature>
<keyword evidence="10" id="KW-1185">Reference proteome</keyword>
<sequence>MVQNNHRRRNLLHNETNVNNKNKQHSNDDDDQSINNDKNIGKQNNSKQQQQHKSMNSNDNRNDNNVTSILSWPIWLRKIMISMSIMFIIYIYHYHKDNQSLSLKTTITMASRHDNYLGSPIGKFIQCSSNDYHDDRIRFKQCTPNKCGRFVSDSIVNNNEALELRLFAQTIFTLIRPQGGVAIFDLASGALSNGTQFVNLYKLIKLSPNLQQMIKSKTFDTFHIVRKKLIQTISLTFGIESNHLYLTSPVFFTRIDSRTAKTLNDEYWHPHVDKFTYDSFHYTSLLYLSTYDEEFSGGRFIFMDEQKLDKKISNTTIEPKFGRVSFFTSGSENQHMVEIVSNGERFALTIPFTCDPNKQAILPTTI</sequence>
<evidence type="ECO:0000313" key="9">
    <source>
        <dbReference type="EMBL" id="KAH9426009.1"/>
    </source>
</evidence>
<dbReference type="InterPro" id="IPR044862">
    <property type="entry name" value="Pro_4_hyd_alph_FE2OG_OXY"/>
</dbReference>
<proteinExistence type="predicted"/>
<dbReference type="PROSITE" id="PS51471">
    <property type="entry name" value="FE2OG_OXY"/>
    <property type="match status" value="1"/>
</dbReference>
<dbReference type="Pfam" id="PF13640">
    <property type="entry name" value="2OG-FeII_Oxy_3"/>
    <property type="match status" value="1"/>
</dbReference>
<keyword evidence="2" id="KW-0479">Metal-binding</keyword>
<evidence type="ECO:0000256" key="2">
    <source>
        <dbReference type="ARBA" id="ARBA00022723"/>
    </source>
</evidence>
<evidence type="ECO:0000256" key="1">
    <source>
        <dbReference type="ARBA" id="ARBA00001961"/>
    </source>
</evidence>
<evidence type="ECO:0000256" key="3">
    <source>
        <dbReference type="ARBA" id="ARBA00022964"/>
    </source>
</evidence>
<gene>
    <name evidence="9" type="primary">OGFOD3</name>
    <name evidence="9" type="ORF">DERP_006949</name>
</gene>
<feature type="region of interest" description="Disordered" evidence="6">
    <location>
        <begin position="1"/>
        <end position="63"/>
    </location>
</feature>
<keyword evidence="3" id="KW-0223">Dioxygenase</keyword>
<keyword evidence="7" id="KW-0472">Membrane</keyword>
<dbReference type="Gene3D" id="2.60.120.620">
    <property type="entry name" value="q2cbj1_9rhob like domain"/>
    <property type="match status" value="1"/>
</dbReference>
<feature type="domain" description="Fe2OG dioxygenase" evidence="8">
    <location>
        <begin position="246"/>
        <end position="356"/>
    </location>
</feature>
<organism evidence="9 10">
    <name type="scientific">Dermatophagoides pteronyssinus</name>
    <name type="common">European house dust mite</name>
    <dbReference type="NCBI Taxonomy" id="6956"/>
    <lineage>
        <taxon>Eukaryota</taxon>
        <taxon>Metazoa</taxon>
        <taxon>Ecdysozoa</taxon>
        <taxon>Arthropoda</taxon>
        <taxon>Chelicerata</taxon>
        <taxon>Arachnida</taxon>
        <taxon>Acari</taxon>
        <taxon>Acariformes</taxon>
        <taxon>Sarcoptiformes</taxon>
        <taxon>Astigmata</taxon>
        <taxon>Psoroptidia</taxon>
        <taxon>Analgoidea</taxon>
        <taxon>Pyroglyphidae</taxon>
        <taxon>Dermatophagoidinae</taxon>
        <taxon>Dermatophagoides</taxon>
    </lineage>
</organism>
<protein>
    <submittedName>
        <fullName evidence="9">2-oxoglutarate and iron-dependent oxygenase domain-containing protein 3</fullName>
    </submittedName>
</protein>
<comment type="caution">
    <text evidence="9">The sequence shown here is derived from an EMBL/GenBank/DDBJ whole genome shotgun (WGS) entry which is preliminary data.</text>
</comment>
<keyword evidence="7" id="KW-1133">Transmembrane helix</keyword>
<keyword evidence="5" id="KW-0408">Iron</keyword>
<feature type="compositionally biased region" description="Low complexity" evidence="6">
    <location>
        <begin position="33"/>
        <end position="63"/>
    </location>
</feature>
<dbReference type="PANTHER" id="PTHR14650:SF1">
    <property type="entry name" value="2-OXOGLUTARATE AND IRON-DEPENDENT OXYGENASE DOMAIN-CONTAINING PROTEIN 3"/>
    <property type="match status" value="1"/>
</dbReference>
<dbReference type="InterPro" id="IPR006620">
    <property type="entry name" value="Pro_4_hyd_alph"/>
</dbReference>
<evidence type="ECO:0000259" key="8">
    <source>
        <dbReference type="PROSITE" id="PS51471"/>
    </source>
</evidence>
<reference evidence="9 10" key="2">
    <citation type="journal article" date="2022" name="Mol. Biol. Evol.">
        <title>Comparative Genomics Reveals Insights into the Divergent Evolution of Astigmatic Mites and Household Pest Adaptations.</title>
        <authorList>
            <person name="Xiong Q."/>
            <person name="Wan A.T."/>
            <person name="Liu X."/>
            <person name="Fung C.S."/>
            <person name="Xiao X."/>
            <person name="Malainual N."/>
            <person name="Hou J."/>
            <person name="Wang L."/>
            <person name="Wang M."/>
            <person name="Yang K.Y."/>
            <person name="Cui Y."/>
            <person name="Leung E.L."/>
            <person name="Nong W."/>
            <person name="Shin S.K."/>
            <person name="Au S.W."/>
            <person name="Jeong K.Y."/>
            <person name="Chew F.T."/>
            <person name="Hui J.H."/>
            <person name="Leung T.F."/>
            <person name="Tungtrongchitr A."/>
            <person name="Zhong N."/>
            <person name="Liu Z."/>
            <person name="Tsui S.K."/>
        </authorList>
    </citation>
    <scope>NUCLEOTIDE SEQUENCE [LARGE SCALE GENOMIC DNA]</scope>
    <source>
        <strain evidence="9">Derp</strain>
    </source>
</reference>
<dbReference type="InterPro" id="IPR039210">
    <property type="entry name" value="OGFOD3"/>
</dbReference>
<evidence type="ECO:0000256" key="6">
    <source>
        <dbReference type="SAM" id="MobiDB-lite"/>
    </source>
</evidence>
<feature type="compositionally biased region" description="Basic residues" evidence="6">
    <location>
        <begin position="1"/>
        <end position="11"/>
    </location>
</feature>
<dbReference type="Proteomes" id="UP000887458">
    <property type="component" value="Unassembled WGS sequence"/>
</dbReference>
<name>A0ABQ8JTQ3_DERPT</name>
<dbReference type="SMART" id="SM00702">
    <property type="entry name" value="P4Hc"/>
    <property type="match status" value="1"/>
</dbReference>
<comment type="cofactor">
    <cofactor evidence="1">
        <name>L-ascorbate</name>
        <dbReference type="ChEBI" id="CHEBI:38290"/>
    </cofactor>
</comment>
<evidence type="ECO:0000256" key="5">
    <source>
        <dbReference type="ARBA" id="ARBA00023004"/>
    </source>
</evidence>
<dbReference type="InterPro" id="IPR005123">
    <property type="entry name" value="Oxoglu/Fe-dep_dioxygenase_dom"/>
</dbReference>
<evidence type="ECO:0000313" key="10">
    <source>
        <dbReference type="Proteomes" id="UP000887458"/>
    </source>
</evidence>
<accession>A0ABQ8JTQ3</accession>
<evidence type="ECO:0000256" key="7">
    <source>
        <dbReference type="SAM" id="Phobius"/>
    </source>
</evidence>
<keyword evidence="7" id="KW-0812">Transmembrane</keyword>
<dbReference type="PANTHER" id="PTHR14650">
    <property type="entry name" value="PROLYL HYDROXYLASE-RELATED"/>
    <property type="match status" value="1"/>
</dbReference>
<reference evidence="9 10" key="1">
    <citation type="journal article" date="2018" name="J. Allergy Clin. Immunol.">
        <title>High-quality assembly of Dermatophagoides pteronyssinus genome and transcriptome reveals a wide range of novel allergens.</title>
        <authorList>
            <person name="Liu X.Y."/>
            <person name="Yang K.Y."/>
            <person name="Wang M.Q."/>
            <person name="Kwok J.S."/>
            <person name="Zeng X."/>
            <person name="Yang Z."/>
            <person name="Xiao X.J."/>
            <person name="Lau C.P."/>
            <person name="Li Y."/>
            <person name="Huang Z.M."/>
            <person name="Ba J.G."/>
            <person name="Yim A.K."/>
            <person name="Ouyang C.Y."/>
            <person name="Ngai S.M."/>
            <person name="Chan T.F."/>
            <person name="Leung E.L."/>
            <person name="Liu L."/>
            <person name="Liu Z.G."/>
            <person name="Tsui S.K."/>
        </authorList>
    </citation>
    <scope>NUCLEOTIDE SEQUENCE [LARGE SCALE GENOMIC DNA]</scope>
    <source>
        <strain evidence="9">Derp</strain>
    </source>
</reference>
<keyword evidence="4" id="KW-0560">Oxidoreductase</keyword>
<evidence type="ECO:0000256" key="4">
    <source>
        <dbReference type="ARBA" id="ARBA00023002"/>
    </source>
</evidence>